<evidence type="ECO:0000259" key="9">
    <source>
        <dbReference type="PROSITE" id="PS51077"/>
    </source>
</evidence>
<keyword evidence="3" id="KW-0547">Nucleotide-binding</keyword>
<evidence type="ECO:0000256" key="1">
    <source>
        <dbReference type="ARBA" id="ARBA00006432"/>
    </source>
</evidence>
<evidence type="ECO:0000256" key="4">
    <source>
        <dbReference type="ARBA" id="ARBA00022840"/>
    </source>
</evidence>
<dbReference type="FunFam" id="1.10.10.10:FF:000056">
    <property type="entry name" value="IclR family transcriptional regulator"/>
    <property type="match status" value="1"/>
</dbReference>
<comment type="similarity">
    <text evidence="1">Belongs to the ATP-dependent AMP-binding enzyme family.</text>
</comment>
<dbReference type="SMART" id="SM00346">
    <property type="entry name" value="HTH_ICLR"/>
    <property type="match status" value="1"/>
</dbReference>
<feature type="domain" description="HTH iclR-type" evidence="9">
    <location>
        <begin position="36"/>
        <end position="99"/>
    </location>
</feature>
<dbReference type="InterPro" id="IPR005471">
    <property type="entry name" value="Tscrpt_reg_IclR_N"/>
</dbReference>
<keyword evidence="6" id="KW-0238">DNA-binding</keyword>
<dbReference type="GO" id="GO:0006633">
    <property type="term" value="P:fatty acid biosynthetic process"/>
    <property type="evidence" value="ECO:0007669"/>
    <property type="project" value="TreeGrafter"/>
</dbReference>
<dbReference type="GO" id="GO:0006355">
    <property type="term" value="P:regulation of DNA-templated transcription"/>
    <property type="evidence" value="ECO:0007669"/>
    <property type="project" value="InterPro"/>
</dbReference>
<dbReference type="Proteomes" id="UP000192936">
    <property type="component" value="Unassembled WGS sequence"/>
</dbReference>
<dbReference type="GO" id="GO:0003677">
    <property type="term" value="F:DNA binding"/>
    <property type="evidence" value="ECO:0007669"/>
    <property type="project" value="UniProtKB-KW"/>
</dbReference>
<dbReference type="STRING" id="286727.SAMN02982917_1665"/>
<dbReference type="GO" id="GO:0005524">
    <property type="term" value="F:ATP binding"/>
    <property type="evidence" value="ECO:0007669"/>
    <property type="project" value="UniProtKB-KW"/>
</dbReference>
<gene>
    <name evidence="10" type="ORF">SAMN02982917_1665</name>
</gene>
<dbReference type="InterPro" id="IPR036390">
    <property type="entry name" value="WH_DNA-bd_sf"/>
</dbReference>
<sequence>MFFVAISGRTVHMMDLMNSPADIAPSPAAPNAAGGTQSLERAIALLRAVADAETGGARLADLMTGVGLSKATAHRLLMALARDGLVEQDARSKRYHLGPDLVALGDLAALRHRPPAPPPAAQPQTSAQPPEAAPPSPAPPPPPALMVRPSAFLRPEYRGDSIALATLLCDRHVRAADGARAALLHESVAGQTTELSFARLARDSARFAAVLAGMGVGAGDRVAVLLPKGPELLITALAIWRLGGVYMPLFTTYTASAVAYRLADSEARAIVTNGFLRRKVPRDNTRPVVTVEGDEAFGPDAVPFWSSLHEAAPLAEVARYREGDAFALIYTSESEPTPLGVSLPVKALSGIEQYMRIGLDLRDDDIYWNMADPGWAYGAYYGLVGPLLLGRTTIFCDGPYDVRQGYRMLTKFGVTNLTAAPSQIRAWHGADPGVSHQFALRILSVVGEPLPPDLIAWANRTVKVPLLDQYGQRETGIFIVNRYDPDGIGRYESDAPEDGDAVQPPSGSLGRPMPGFRVVILDPDGREAPVGGAGEIAIDVDHSPLFWFESYSNNPERTARRFRHGRRYYLTGDRAFLDADGNIHYRGRASDAIQMQQGE</sequence>
<dbReference type="Pfam" id="PF09339">
    <property type="entry name" value="HTH_IclR"/>
    <property type="match status" value="1"/>
</dbReference>
<dbReference type="PANTHER" id="PTHR43605">
    <property type="entry name" value="ACYL-COENZYME A SYNTHETASE"/>
    <property type="match status" value="1"/>
</dbReference>
<dbReference type="InterPro" id="IPR036388">
    <property type="entry name" value="WH-like_DNA-bd_sf"/>
</dbReference>
<proteinExistence type="inferred from homology"/>
<protein>
    <submittedName>
        <fullName evidence="10">Acyl-coenzyme A synthetase/AMP-(Fatty) acid ligase</fullName>
    </submittedName>
</protein>
<dbReference type="SUPFAM" id="SSF56801">
    <property type="entry name" value="Acetyl-CoA synthetase-like"/>
    <property type="match status" value="1"/>
</dbReference>
<evidence type="ECO:0000313" key="10">
    <source>
        <dbReference type="EMBL" id="SMF33671.1"/>
    </source>
</evidence>
<keyword evidence="5" id="KW-0805">Transcription regulation</keyword>
<dbReference type="PROSITE" id="PS51077">
    <property type="entry name" value="HTH_ICLR"/>
    <property type="match status" value="1"/>
</dbReference>
<dbReference type="SUPFAM" id="SSF46785">
    <property type="entry name" value="Winged helix' DNA-binding domain"/>
    <property type="match status" value="1"/>
</dbReference>
<keyword evidence="4" id="KW-0067">ATP-binding</keyword>
<dbReference type="Gene3D" id="1.10.10.10">
    <property type="entry name" value="Winged helix-like DNA-binding domain superfamily/Winged helix DNA-binding domain"/>
    <property type="match status" value="1"/>
</dbReference>
<keyword evidence="2 10" id="KW-0436">Ligase</keyword>
<reference evidence="10 11" key="1">
    <citation type="submission" date="2017-04" db="EMBL/GenBank/DDBJ databases">
        <authorList>
            <person name="Afonso C.L."/>
            <person name="Miller P.J."/>
            <person name="Scott M.A."/>
            <person name="Spackman E."/>
            <person name="Goraichik I."/>
            <person name="Dimitrov K.M."/>
            <person name="Suarez D.L."/>
            <person name="Swayne D.E."/>
        </authorList>
    </citation>
    <scope>NUCLEOTIDE SEQUENCE [LARGE SCALE GENOMIC DNA]</scope>
    <source>
        <strain evidence="10 11">A2P</strain>
    </source>
</reference>
<dbReference type="InterPro" id="IPR051087">
    <property type="entry name" value="Mitochondrial_ACSM"/>
</dbReference>
<evidence type="ECO:0000256" key="5">
    <source>
        <dbReference type="ARBA" id="ARBA00023015"/>
    </source>
</evidence>
<feature type="compositionally biased region" description="Pro residues" evidence="8">
    <location>
        <begin position="131"/>
        <end position="144"/>
    </location>
</feature>
<dbReference type="AlphaFoldDB" id="A0A1X7EGN7"/>
<evidence type="ECO:0000256" key="3">
    <source>
        <dbReference type="ARBA" id="ARBA00022741"/>
    </source>
</evidence>
<name>A0A1X7EGN7_9PROT</name>
<dbReference type="Pfam" id="PF00501">
    <property type="entry name" value="AMP-binding"/>
    <property type="match status" value="1"/>
</dbReference>
<accession>A0A1X7EGN7</accession>
<dbReference type="EMBL" id="FXAK01000002">
    <property type="protein sequence ID" value="SMF33671.1"/>
    <property type="molecule type" value="Genomic_DNA"/>
</dbReference>
<dbReference type="InterPro" id="IPR000873">
    <property type="entry name" value="AMP-dep_synth/lig_dom"/>
</dbReference>
<dbReference type="Gene3D" id="3.40.50.12780">
    <property type="entry name" value="N-terminal domain of ligase-like"/>
    <property type="match status" value="1"/>
</dbReference>
<dbReference type="InterPro" id="IPR042099">
    <property type="entry name" value="ANL_N_sf"/>
</dbReference>
<keyword evidence="7" id="KW-0804">Transcription</keyword>
<dbReference type="GO" id="GO:0015645">
    <property type="term" value="F:fatty acid ligase activity"/>
    <property type="evidence" value="ECO:0007669"/>
    <property type="project" value="TreeGrafter"/>
</dbReference>
<dbReference type="PANTHER" id="PTHR43605:SF10">
    <property type="entry name" value="ACYL-COA SYNTHETASE MEDIUM CHAIN FAMILY MEMBER 3"/>
    <property type="match status" value="1"/>
</dbReference>
<evidence type="ECO:0000256" key="6">
    <source>
        <dbReference type="ARBA" id="ARBA00023125"/>
    </source>
</evidence>
<dbReference type="GO" id="GO:0006637">
    <property type="term" value="P:acyl-CoA metabolic process"/>
    <property type="evidence" value="ECO:0007669"/>
    <property type="project" value="TreeGrafter"/>
</dbReference>
<feature type="region of interest" description="Disordered" evidence="8">
    <location>
        <begin position="111"/>
        <end position="147"/>
    </location>
</feature>
<organism evidence="10 11">
    <name type="scientific">Azospirillum oryzae</name>
    <dbReference type="NCBI Taxonomy" id="286727"/>
    <lineage>
        <taxon>Bacteria</taxon>
        <taxon>Pseudomonadati</taxon>
        <taxon>Pseudomonadota</taxon>
        <taxon>Alphaproteobacteria</taxon>
        <taxon>Rhodospirillales</taxon>
        <taxon>Azospirillaceae</taxon>
        <taxon>Azospirillum</taxon>
    </lineage>
</organism>
<dbReference type="GO" id="GO:0004321">
    <property type="term" value="F:fatty-acyl-CoA synthase activity"/>
    <property type="evidence" value="ECO:0007669"/>
    <property type="project" value="TreeGrafter"/>
</dbReference>
<evidence type="ECO:0000256" key="2">
    <source>
        <dbReference type="ARBA" id="ARBA00022598"/>
    </source>
</evidence>
<evidence type="ECO:0000313" key="11">
    <source>
        <dbReference type="Proteomes" id="UP000192936"/>
    </source>
</evidence>
<evidence type="ECO:0000256" key="8">
    <source>
        <dbReference type="SAM" id="MobiDB-lite"/>
    </source>
</evidence>
<evidence type="ECO:0000256" key="7">
    <source>
        <dbReference type="ARBA" id="ARBA00023163"/>
    </source>
</evidence>